<dbReference type="OrthoDB" id="1898716at2759"/>
<name>A0A6A1W7V8_9ROSI</name>
<protein>
    <submittedName>
        <fullName evidence="1">Uncharacterized protein</fullName>
    </submittedName>
</protein>
<gene>
    <name evidence="1" type="ORF">CJ030_MR2G004059</name>
</gene>
<accession>A0A6A1W7V8</accession>
<dbReference type="Proteomes" id="UP000516437">
    <property type="component" value="Chromosome 2"/>
</dbReference>
<comment type="caution">
    <text evidence="1">The sequence shown here is derived from an EMBL/GenBank/DDBJ whole genome shotgun (WGS) entry which is preliminary data.</text>
</comment>
<dbReference type="EMBL" id="RXIC02000020">
    <property type="protein sequence ID" value="KAB1221359.1"/>
    <property type="molecule type" value="Genomic_DNA"/>
</dbReference>
<evidence type="ECO:0000313" key="1">
    <source>
        <dbReference type="EMBL" id="KAB1221359.1"/>
    </source>
</evidence>
<evidence type="ECO:0000313" key="2">
    <source>
        <dbReference type="Proteomes" id="UP000516437"/>
    </source>
</evidence>
<keyword evidence="2" id="KW-1185">Reference proteome</keyword>
<sequence length="85" mass="9678">MDLFKQLEAEKKRGEMLEKAMKAKGKKTCERPIKELSLHELETLKGSLEELRENVRVRVSELEASSSLLLLGKRPVQEDDAPDSI</sequence>
<proteinExistence type="predicted"/>
<dbReference type="AlphaFoldDB" id="A0A6A1W7V8"/>
<reference evidence="1 2" key="1">
    <citation type="journal article" date="2019" name="Plant Biotechnol. J.">
        <title>The red bayberry genome and genetic basis of sex determination.</title>
        <authorList>
            <person name="Jia H.M."/>
            <person name="Jia H.J."/>
            <person name="Cai Q.L."/>
            <person name="Wang Y."/>
            <person name="Zhao H.B."/>
            <person name="Yang W.F."/>
            <person name="Wang G.Y."/>
            <person name="Li Y.H."/>
            <person name="Zhan D.L."/>
            <person name="Shen Y.T."/>
            <person name="Niu Q.F."/>
            <person name="Chang L."/>
            <person name="Qiu J."/>
            <person name="Zhao L."/>
            <person name="Xie H.B."/>
            <person name="Fu W.Y."/>
            <person name="Jin J."/>
            <person name="Li X.W."/>
            <person name="Jiao Y."/>
            <person name="Zhou C.C."/>
            <person name="Tu T."/>
            <person name="Chai C.Y."/>
            <person name="Gao J.L."/>
            <person name="Fan L.J."/>
            <person name="van de Weg E."/>
            <person name="Wang J.Y."/>
            <person name="Gao Z.S."/>
        </authorList>
    </citation>
    <scope>NUCLEOTIDE SEQUENCE [LARGE SCALE GENOMIC DNA]</scope>
    <source>
        <tissue evidence="1">Leaves</tissue>
    </source>
</reference>
<organism evidence="1 2">
    <name type="scientific">Morella rubra</name>
    <name type="common">Chinese bayberry</name>
    <dbReference type="NCBI Taxonomy" id="262757"/>
    <lineage>
        <taxon>Eukaryota</taxon>
        <taxon>Viridiplantae</taxon>
        <taxon>Streptophyta</taxon>
        <taxon>Embryophyta</taxon>
        <taxon>Tracheophyta</taxon>
        <taxon>Spermatophyta</taxon>
        <taxon>Magnoliopsida</taxon>
        <taxon>eudicotyledons</taxon>
        <taxon>Gunneridae</taxon>
        <taxon>Pentapetalae</taxon>
        <taxon>rosids</taxon>
        <taxon>fabids</taxon>
        <taxon>Fagales</taxon>
        <taxon>Myricaceae</taxon>
        <taxon>Morella</taxon>
    </lineage>
</organism>